<dbReference type="Proteomes" id="UP001314205">
    <property type="component" value="Unassembled WGS sequence"/>
</dbReference>
<keyword evidence="2" id="KW-1185">Reference proteome</keyword>
<gene>
    <name evidence="1" type="ORF">PARMNEM_LOCUS9292</name>
</gene>
<name>A0AAV1L3Q5_9NEOP</name>
<proteinExistence type="predicted"/>
<comment type="caution">
    <text evidence="1">The sequence shown here is derived from an EMBL/GenBank/DDBJ whole genome shotgun (WGS) entry which is preliminary data.</text>
</comment>
<evidence type="ECO:0008006" key="3">
    <source>
        <dbReference type="Google" id="ProtNLM"/>
    </source>
</evidence>
<accession>A0AAV1L3Q5</accession>
<sequence length="102" mass="11671">MQKNGCNAKCDCGRVRLLCSPACTNCQGQSCSNVRLKPIDEDSYDIDEETSDSSLVKQFLNIQQEEENEEEEIEEDMTVKVKFEDTRGIDGDLWHFIFTNVL</sequence>
<protein>
    <recommendedName>
        <fullName evidence="3">Tesmin/TSO1-like CXC domain-containing protein</fullName>
    </recommendedName>
</protein>
<evidence type="ECO:0000313" key="2">
    <source>
        <dbReference type="Proteomes" id="UP001314205"/>
    </source>
</evidence>
<evidence type="ECO:0000313" key="1">
    <source>
        <dbReference type="EMBL" id="CAK1588684.1"/>
    </source>
</evidence>
<reference evidence="1 2" key="1">
    <citation type="submission" date="2023-11" db="EMBL/GenBank/DDBJ databases">
        <authorList>
            <person name="Hedman E."/>
            <person name="Englund M."/>
            <person name="Stromberg M."/>
            <person name="Nyberg Akerstrom W."/>
            <person name="Nylinder S."/>
            <person name="Jareborg N."/>
            <person name="Kallberg Y."/>
            <person name="Kronander E."/>
        </authorList>
    </citation>
    <scope>NUCLEOTIDE SEQUENCE [LARGE SCALE GENOMIC DNA]</scope>
</reference>
<organism evidence="1 2">
    <name type="scientific">Parnassius mnemosyne</name>
    <name type="common">clouded apollo</name>
    <dbReference type="NCBI Taxonomy" id="213953"/>
    <lineage>
        <taxon>Eukaryota</taxon>
        <taxon>Metazoa</taxon>
        <taxon>Ecdysozoa</taxon>
        <taxon>Arthropoda</taxon>
        <taxon>Hexapoda</taxon>
        <taxon>Insecta</taxon>
        <taxon>Pterygota</taxon>
        <taxon>Neoptera</taxon>
        <taxon>Endopterygota</taxon>
        <taxon>Lepidoptera</taxon>
        <taxon>Glossata</taxon>
        <taxon>Ditrysia</taxon>
        <taxon>Papilionoidea</taxon>
        <taxon>Papilionidae</taxon>
        <taxon>Parnassiinae</taxon>
        <taxon>Parnassini</taxon>
        <taxon>Parnassius</taxon>
        <taxon>Driopa</taxon>
    </lineage>
</organism>
<dbReference type="EMBL" id="CAVLGL010000082">
    <property type="protein sequence ID" value="CAK1588684.1"/>
    <property type="molecule type" value="Genomic_DNA"/>
</dbReference>
<dbReference type="AlphaFoldDB" id="A0AAV1L3Q5"/>